<accession>A0A159ZQW5</accession>
<protein>
    <submittedName>
        <fullName evidence="1">Uncharacterized protein</fullName>
    </submittedName>
</protein>
<reference evidence="1" key="1">
    <citation type="journal article" date="2016" name="Genom Data">
        <title>Isolation and complete genome sequencing of Mimivirus bombay, a Giant Virus in sewage of Mumbai, India.</title>
        <authorList>
            <person name="Chatterjee A."/>
            <person name="Ali F."/>
            <person name="Bange D."/>
            <person name="Kondabagil K."/>
        </authorList>
    </citation>
    <scope>NUCLEOTIDE SEQUENCE [LARGE SCALE GENOMIC DNA]</scope>
    <source>
        <strain evidence="1">1</strain>
    </source>
</reference>
<name>A0A159ZQW5_MIMIV</name>
<sequence>MSNNRDYMICEIDEYNNIRAINNSGIYHNINEAICCMLDIVLVYKCPKEYEPLNEPVKSNKQDIGIFEVEVNPDNTFIVLSKIVINKRDLSMASLTLGEEITRKYFNLSKSRYNTISDISLELFGNNPTIQEIDNVCQEFIELSVRHFKNMIQTNQNIDNFEPDMKELARLFEPKKMHRLYYERLIQEKIIDDLTAQIRNLGYYCKISIQEFKSINPFVEPRVYLSYIAPVKIIDSYLHIVEMNSMNLEEDESKLYVLKKFCKNNDIKEYSSIYKCLLSKIQF</sequence>
<evidence type="ECO:0000313" key="2">
    <source>
        <dbReference type="Proteomes" id="UP000241559"/>
    </source>
</evidence>
<dbReference type="EMBL" id="KU761889">
    <property type="protein sequence ID" value="AMZ03181.1"/>
    <property type="molecule type" value="Genomic_DNA"/>
</dbReference>
<evidence type="ECO:0000313" key="1">
    <source>
        <dbReference type="EMBL" id="AMZ03181.1"/>
    </source>
</evidence>
<organism evidence="1 2">
    <name type="scientific">Mimivirus Bombay</name>
    <dbReference type="NCBI Taxonomy" id="1835008"/>
    <lineage>
        <taxon>Viruses</taxon>
        <taxon>Varidnaviria</taxon>
        <taxon>Bamfordvirae</taxon>
        <taxon>Nucleocytoviricota</taxon>
        <taxon>Megaviricetes</taxon>
        <taxon>Imitervirales</taxon>
        <taxon>Mimiviridae</taxon>
        <taxon>Megamimivirinae</taxon>
        <taxon>Mimivirus</taxon>
        <taxon>Mimivirus bradfordmassiliense</taxon>
    </lineage>
</organism>
<dbReference type="Proteomes" id="UP000241559">
    <property type="component" value="Segment"/>
</dbReference>
<proteinExistence type="predicted"/>